<dbReference type="AlphaFoldDB" id="Q47ZG3"/>
<reference evidence="1" key="1">
    <citation type="journal article" date="2005" name="Proc. Natl. Acad. Sci. U.S.A.">
        <title>The psychrophilic lifestyle as revealed by the genome sequence of Colwellia psychrerythraea 34H through genomic and proteomic analyses.</title>
        <authorList>
            <person name="Methe B.A."/>
            <person name="Nelson K.E."/>
            <person name="Deming J.W."/>
            <person name="Momen B."/>
            <person name="Melamud E."/>
            <person name="Zhang X."/>
            <person name="Moult J."/>
            <person name="Madupu R."/>
            <person name="Nelson W.C."/>
            <person name="Dodson R.J."/>
            <person name="Brinkac L.M."/>
            <person name="Daugherty S.C."/>
            <person name="Durkin A.S."/>
            <person name="DeBoy R.T."/>
            <person name="Kolonay J.F."/>
            <person name="Sullivan S.A."/>
            <person name="Zhou L."/>
            <person name="Davidsen T.M."/>
            <person name="Wu M."/>
            <person name="Huston A.L."/>
            <person name="Lewis M."/>
            <person name="Weaver B."/>
            <person name="Weidman J.F."/>
            <person name="Khouri H."/>
            <person name="Utterback T.R."/>
            <person name="Feldblyum T.V."/>
            <person name="Fraser C.M."/>
        </authorList>
    </citation>
    <scope>NUCLEOTIDE SEQUENCE [LARGE SCALE GENOMIC DNA]</scope>
    <source>
        <strain evidence="1">34H</strain>
    </source>
</reference>
<accession>Q47ZG3</accession>
<dbReference type="HOGENOM" id="CLU_3307985_0_0_6"/>
<dbReference type="EMBL" id="CP000083">
    <property type="protein sequence ID" value="AAZ26306.1"/>
    <property type="molecule type" value="Genomic_DNA"/>
</dbReference>
<evidence type="ECO:0000313" key="2">
    <source>
        <dbReference type="Proteomes" id="UP000000547"/>
    </source>
</evidence>
<dbReference type="STRING" id="167879.CPS_3109"/>
<proteinExistence type="predicted"/>
<evidence type="ECO:0000313" key="1">
    <source>
        <dbReference type="EMBL" id="AAZ26306.1"/>
    </source>
</evidence>
<sequence length="39" mass="4351">MEIPNFSHVRNKQHKNIINQALSGASNAEKAVTALELIY</sequence>
<gene>
    <name evidence="1" type="ordered locus">CPS_3109</name>
</gene>
<dbReference type="KEGG" id="cps:CPS_3109"/>
<organism evidence="1 2">
    <name type="scientific">Colwellia psychrerythraea (strain 34H / ATCC BAA-681)</name>
    <name type="common">Vibrio psychroerythus</name>
    <dbReference type="NCBI Taxonomy" id="167879"/>
    <lineage>
        <taxon>Bacteria</taxon>
        <taxon>Pseudomonadati</taxon>
        <taxon>Pseudomonadota</taxon>
        <taxon>Gammaproteobacteria</taxon>
        <taxon>Alteromonadales</taxon>
        <taxon>Colwelliaceae</taxon>
        <taxon>Colwellia</taxon>
    </lineage>
</organism>
<dbReference type="Proteomes" id="UP000000547">
    <property type="component" value="Chromosome"/>
</dbReference>
<protein>
    <submittedName>
        <fullName evidence="1">Uncharacterized protein</fullName>
    </submittedName>
</protein>
<name>Q47ZG3_COLP3</name>